<dbReference type="InterPro" id="IPR026022">
    <property type="entry name" value="PhoU_dom"/>
</dbReference>
<dbReference type="Pfam" id="PF01895">
    <property type="entry name" value="PhoU"/>
    <property type="match status" value="2"/>
</dbReference>
<dbReference type="PIRSF" id="PIRSF003107">
    <property type="entry name" value="PhoU"/>
    <property type="match status" value="1"/>
</dbReference>
<evidence type="ECO:0000313" key="4">
    <source>
        <dbReference type="EMBL" id="ORB16091.1"/>
    </source>
</evidence>
<comment type="similarity">
    <text evidence="2">Belongs to the PhoU family.</text>
</comment>
<organism evidence="4 5">
    <name type="scientific">Mycobacterium noviomagense</name>
    <dbReference type="NCBI Taxonomy" id="459858"/>
    <lineage>
        <taxon>Bacteria</taxon>
        <taxon>Bacillati</taxon>
        <taxon>Actinomycetota</taxon>
        <taxon>Actinomycetes</taxon>
        <taxon>Mycobacteriales</taxon>
        <taxon>Mycobacteriaceae</taxon>
        <taxon>Mycobacterium</taxon>
    </lineage>
</organism>
<feature type="domain" description="PhoU" evidence="3">
    <location>
        <begin position="121"/>
        <end position="204"/>
    </location>
</feature>
<evidence type="ECO:0000259" key="3">
    <source>
        <dbReference type="Pfam" id="PF01895"/>
    </source>
</evidence>
<keyword evidence="1 2" id="KW-0592">Phosphate transport</keyword>
<dbReference type="Proteomes" id="UP000192374">
    <property type="component" value="Unassembled WGS sequence"/>
</dbReference>
<comment type="function">
    <text evidence="2">Plays a role in the regulation of phosphate uptake.</text>
</comment>
<comment type="caution">
    <text evidence="4">The sequence shown here is derived from an EMBL/GenBank/DDBJ whole genome shotgun (WGS) entry which is preliminary data.</text>
</comment>
<sequence length="217" mass="23565">MRSSFHEQLSALTEQLAELCDSSGQAMRRATDALLQADLALAESVIAGHDKIAAESAQVDQTAFLLLALQSPVAADLRAVVTAIQIAANVERMGGLAVHVAKIARRRHPQHAVPAEVSGHIADMGDLAVALSAGARDVLLSRDPKRASEIRHDDDAMDEKHRELLTVLMDRGWTHGVGAAVDVTLLGRFYERFADHTVQIARRVVFQATGRHEPYRS</sequence>
<dbReference type="Gene3D" id="1.20.58.220">
    <property type="entry name" value="Phosphate transport system protein phou homolog 2, domain 2"/>
    <property type="match status" value="1"/>
</dbReference>
<evidence type="ECO:0000313" key="5">
    <source>
        <dbReference type="Proteomes" id="UP000192374"/>
    </source>
</evidence>
<comment type="subunit">
    <text evidence="2">Homodimer.</text>
</comment>
<dbReference type="InterPro" id="IPR028366">
    <property type="entry name" value="PhoU"/>
</dbReference>
<dbReference type="NCBIfam" id="TIGR02135">
    <property type="entry name" value="phoU_full"/>
    <property type="match status" value="1"/>
</dbReference>
<keyword evidence="2" id="KW-0813">Transport</keyword>
<dbReference type="PANTHER" id="PTHR42930:SF3">
    <property type="entry name" value="PHOSPHATE-SPECIFIC TRANSPORT SYSTEM ACCESSORY PROTEIN PHOU"/>
    <property type="match status" value="1"/>
</dbReference>
<evidence type="ECO:0000256" key="2">
    <source>
        <dbReference type="PIRNR" id="PIRNR003107"/>
    </source>
</evidence>
<dbReference type="EMBL" id="MVIC01000009">
    <property type="protein sequence ID" value="ORB16091.1"/>
    <property type="molecule type" value="Genomic_DNA"/>
</dbReference>
<dbReference type="InterPro" id="IPR038078">
    <property type="entry name" value="PhoU-like_sf"/>
</dbReference>
<gene>
    <name evidence="4" type="ORF">BST37_07665</name>
</gene>
<dbReference type="RefSeq" id="WP_083087102.1">
    <property type="nucleotide sequence ID" value="NZ_AP022583.1"/>
</dbReference>
<keyword evidence="5" id="KW-1185">Reference proteome</keyword>
<feature type="domain" description="PhoU" evidence="3">
    <location>
        <begin position="17"/>
        <end position="103"/>
    </location>
</feature>
<accession>A0ABX3T7F7</accession>
<keyword evidence="2" id="KW-0963">Cytoplasm</keyword>
<dbReference type="SUPFAM" id="SSF109755">
    <property type="entry name" value="PhoU-like"/>
    <property type="match status" value="1"/>
</dbReference>
<proteinExistence type="inferred from homology"/>
<reference evidence="4 5" key="1">
    <citation type="submission" date="2017-02" db="EMBL/GenBank/DDBJ databases">
        <title>The new phylogeny of genus Mycobacterium.</title>
        <authorList>
            <person name="Tortoli E."/>
            <person name="Trovato A."/>
            <person name="Cirillo D.M."/>
        </authorList>
    </citation>
    <scope>NUCLEOTIDE SEQUENCE [LARGE SCALE GENOMIC DNA]</scope>
    <source>
        <strain evidence="4 5">DSM 45145</strain>
    </source>
</reference>
<name>A0ABX3T7F7_9MYCO</name>
<comment type="subcellular location">
    <subcellularLocation>
        <location evidence="2">Cytoplasm</location>
    </subcellularLocation>
</comment>
<evidence type="ECO:0000256" key="1">
    <source>
        <dbReference type="ARBA" id="ARBA00022592"/>
    </source>
</evidence>
<protein>
    <recommendedName>
        <fullName evidence="2">Phosphate-specific transport system accessory protein PhoU</fullName>
    </recommendedName>
</protein>
<dbReference type="PANTHER" id="PTHR42930">
    <property type="entry name" value="PHOSPHATE-SPECIFIC TRANSPORT SYSTEM ACCESSORY PROTEIN PHOU"/>
    <property type="match status" value="1"/>
</dbReference>